<dbReference type="AlphaFoldDB" id="A0A380C7K6"/>
<dbReference type="PANTHER" id="PTHR42788:SF2">
    <property type="entry name" value="ABC TRANSPORTER ATP-BINDING PROTEIN"/>
    <property type="match status" value="1"/>
</dbReference>
<name>A0A380C7K6_SPOPA</name>
<dbReference type="InterPro" id="IPR027417">
    <property type="entry name" value="P-loop_NTPase"/>
</dbReference>
<dbReference type="PANTHER" id="PTHR42788">
    <property type="entry name" value="TAURINE IMPORT ATP-BINDING PROTEIN-RELATED"/>
    <property type="match status" value="1"/>
</dbReference>
<accession>A0A380C7K6</accession>
<dbReference type="OrthoDB" id="9802264at2"/>
<gene>
    <name evidence="5" type="primary">cmpD_4</name>
    <name evidence="5" type="ORF">NCTC4822_02454</name>
</gene>
<keyword evidence="2" id="KW-0547">Nucleotide-binding</keyword>
<dbReference type="SMART" id="SM00382">
    <property type="entry name" value="AAA"/>
    <property type="match status" value="1"/>
</dbReference>
<keyword evidence="3 5" id="KW-0067">ATP-binding</keyword>
<keyword evidence="1" id="KW-0813">Transport</keyword>
<dbReference type="GO" id="GO:0005524">
    <property type="term" value="F:ATP binding"/>
    <property type="evidence" value="ECO:0007669"/>
    <property type="project" value="UniProtKB-KW"/>
</dbReference>
<dbReference type="Pfam" id="PF00005">
    <property type="entry name" value="ABC_tran"/>
    <property type="match status" value="1"/>
</dbReference>
<dbReference type="Proteomes" id="UP000254519">
    <property type="component" value="Unassembled WGS sequence"/>
</dbReference>
<evidence type="ECO:0000256" key="2">
    <source>
        <dbReference type="ARBA" id="ARBA00022741"/>
    </source>
</evidence>
<keyword evidence="6" id="KW-1185">Reference proteome</keyword>
<dbReference type="PROSITE" id="PS00211">
    <property type="entry name" value="ABC_TRANSPORTER_1"/>
    <property type="match status" value="1"/>
</dbReference>
<dbReference type="InterPro" id="IPR017871">
    <property type="entry name" value="ABC_transporter-like_CS"/>
</dbReference>
<sequence>MLAFNNVSFGYDEKRKILENLSFSVHPGEFISIVGVSGSGKSTIFRLVTGLEHPLTGDITLEGNKNGDRLGKVAYMPQQDLLLPWRTILENAYLPLEINGIDKQTAYQQIQPLLKEFGLEGTDDKYPAELSGGMKQRVAFLRAVLSGNPLLLLDEPFSALDAITKLSMQEWLLEQWKKRQSTILFITHDVEEALFLSDRILLLKNKPVTDVEEIFVPLQGKRTRNDLNLPEMLALKDRLLSTLQSEVAL</sequence>
<dbReference type="InterPro" id="IPR050166">
    <property type="entry name" value="ABC_transporter_ATP-bind"/>
</dbReference>
<evidence type="ECO:0000313" key="5">
    <source>
        <dbReference type="EMBL" id="SUJ14463.1"/>
    </source>
</evidence>
<dbReference type="InterPro" id="IPR003439">
    <property type="entry name" value="ABC_transporter-like_ATP-bd"/>
</dbReference>
<evidence type="ECO:0000313" key="6">
    <source>
        <dbReference type="Proteomes" id="UP000254519"/>
    </source>
</evidence>
<dbReference type="InterPro" id="IPR003593">
    <property type="entry name" value="AAA+_ATPase"/>
</dbReference>
<dbReference type="Gene3D" id="3.40.50.300">
    <property type="entry name" value="P-loop containing nucleotide triphosphate hydrolases"/>
    <property type="match status" value="1"/>
</dbReference>
<dbReference type="SUPFAM" id="SSF52540">
    <property type="entry name" value="P-loop containing nucleoside triphosphate hydrolases"/>
    <property type="match status" value="1"/>
</dbReference>
<evidence type="ECO:0000259" key="4">
    <source>
        <dbReference type="PROSITE" id="PS50893"/>
    </source>
</evidence>
<dbReference type="PROSITE" id="PS50893">
    <property type="entry name" value="ABC_TRANSPORTER_2"/>
    <property type="match status" value="1"/>
</dbReference>
<evidence type="ECO:0000256" key="1">
    <source>
        <dbReference type="ARBA" id="ARBA00022448"/>
    </source>
</evidence>
<dbReference type="EMBL" id="UGYZ01000002">
    <property type="protein sequence ID" value="SUJ14463.1"/>
    <property type="molecule type" value="Genomic_DNA"/>
</dbReference>
<keyword evidence="5" id="KW-0378">Hydrolase</keyword>
<dbReference type="GO" id="GO:0016887">
    <property type="term" value="F:ATP hydrolysis activity"/>
    <property type="evidence" value="ECO:0007669"/>
    <property type="project" value="InterPro"/>
</dbReference>
<dbReference type="CDD" id="cd03293">
    <property type="entry name" value="ABC_NrtD_SsuB_transporters"/>
    <property type="match status" value="1"/>
</dbReference>
<dbReference type="RefSeq" id="WP_115362557.1">
    <property type="nucleotide sequence ID" value="NZ_CP038012.1"/>
</dbReference>
<evidence type="ECO:0000256" key="3">
    <source>
        <dbReference type="ARBA" id="ARBA00022840"/>
    </source>
</evidence>
<protein>
    <submittedName>
        <fullName evidence="5">Bicarbonate transport ATP-binding protein CmpD</fullName>
        <ecNumber evidence="5">3.6.3.-</ecNumber>
    </submittedName>
</protein>
<organism evidence="5 6">
    <name type="scientific">Sporosarcina pasteurii</name>
    <name type="common">Bacillus pasteurii</name>
    <dbReference type="NCBI Taxonomy" id="1474"/>
    <lineage>
        <taxon>Bacteria</taxon>
        <taxon>Bacillati</taxon>
        <taxon>Bacillota</taxon>
        <taxon>Bacilli</taxon>
        <taxon>Bacillales</taxon>
        <taxon>Caryophanaceae</taxon>
        <taxon>Sporosarcina</taxon>
    </lineage>
</organism>
<reference evidence="5 6" key="1">
    <citation type="submission" date="2018-06" db="EMBL/GenBank/DDBJ databases">
        <authorList>
            <consortium name="Pathogen Informatics"/>
            <person name="Doyle S."/>
        </authorList>
    </citation>
    <scope>NUCLEOTIDE SEQUENCE [LARGE SCALE GENOMIC DNA]</scope>
    <source>
        <strain evidence="6">ATCC 11859 / DSM 33 / NCIB 8841 / NCTC 4822</strain>
    </source>
</reference>
<proteinExistence type="predicted"/>
<dbReference type="EC" id="3.6.3.-" evidence="5"/>
<feature type="domain" description="ABC transporter" evidence="4">
    <location>
        <begin position="2"/>
        <end position="230"/>
    </location>
</feature>